<evidence type="ECO:0000259" key="2">
    <source>
        <dbReference type="Pfam" id="PF21250"/>
    </source>
</evidence>
<feature type="region of interest" description="Disordered" evidence="1">
    <location>
        <begin position="22"/>
        <end position="49"/>
    </location>
</feature>
<feature type="region of interest" description="Disordered" evidence="1">
    <location>
        <begin position="78"/>
        <end position="98"/>
    </location>
</feature>
<dbReference type="Pfam" id="PF21250">
    <property type="entry name" value="SOGP_2nd"/>
    <property type="match status" value="1"/>
</dbReference>
<feature type="non-terminal residue" evidence="3">
    <location>
        <position position="150"/>
    </location>
</feature>
<name>A0A060BZ56_9BACL</name>
<dbReference type="EMBL" id="KF118519">
    <property type="protein sequence ID" value="AIA85781.1"/>
    <property type="molecule type" value="Genomic_DNA"/>
</dbReference>
<sequence>MSEACVEAAITMADEVEDLGMAHRSGGVETGECASMPSPSSVSDTPRRASTSLLASAPLLNGDVLSDEDLLDVGDASVGHTNVHSIEREPSSQRDGSDGAILSYFSSLASHVVSRTKEILVDRSHGQILLAGNNDDPDVPVLATTTYAPG</sequence>
<reference evidence="3" key="1">
    <citation type="journal article" date="2013" name="Environ. Microbiol.">
        <title>Seasonally variable intestinal metagenomes of the red palm weevil (Rhynchophorus ferrugineus).</title>
        <authorList>
            <person name="Jia S."/>
            <person name="Zhang X."/>
            <person name="Zhang G."/>
            <person name="Yin A."/>
            <person name="Zhang S."/>
            <person name="Li F."/>
            <person name="Wang L."/>
            <person name="Zhao D."/>
            <person name="Yun Q."/>
            <person name="Tala"/>
            <person name="Wang J."/>
            <person name="Sun G."/>
            <person name="Baabdullah M."/>
            <person name="Yu X."/>
            <person name="Hu S."/>
            <person name="Al-Mssallem I.S."/>
            <person name="Yu J."/>
        </authorList>
    </citation>
    <scope>NUCLEOTIDE SEQUENCE</scope>
</reference>
<feature type="compositionally biased region" description="Basic and acidic residues" evidence="1">
    <location>
        <begin position="85"/>
        <end position="97"/>
    </location>
</feature>
<accession>A0A060BZ56</accession>
<dbReference type="InterPro" id="IPR048771">
    <property type="entry name" value="SOGP_2nd"/>
</dbReference>
<proteinExistence type="predicted"/>
<evidence type="ECO:0000256" key="1">
    <source>
        <dbReference type="SAM" id="MobiDB-lite"/>
    </source>
</evidence>
<dbReference type="AlphaFoldDB" id="A0A060BZ56"/>
<evidence type="ECO:0000313" key="3">
    <source>
        <dbReference type="EMBL" id="AIA85781.1"/>
    </source>
</evidence>
<organism evidence="3">
    <name type="scientific">uncultured Paenibacillus sp</name>
    <dbReference type="NCBI Taxonomy" id="227322"/>
    <lineage>
        <taxon>Bacteria</taxon>
        <taxon>Bacillati</taxon>
        <taxon>Bacillota</taxon>
        <taxon>Bacilli</taxon>
        <taxon>Bacillales</taxon>
        <taxon>Paenibacillaceae</taxon>
        <taxon>Paenibacillus</taxon>
        <taxon>environmental samples</taxon>
    </lineage>
</organism>
<feature type="domain" description="Glycoside phosphorylase super sandwich" evidence="2">
    <location>
        <begin position="94"/>
        <end position="148"/>
    </location>
</feature>
<protein>
    <submittedName>
        <fullName evidence="3">CAZy families GH94 protein</fullName>
    </submittedName>
</protein>